<proteinExistence type="predicted"/>
<protein>
    <submittedName>
        <fullName evidence="1">Uncharacterized protein</fullName>
    </submittedName>
</protein>
<comment type="caution">
    <text evidence="1">The sequence shown here is derived from an EMBL/GenBank/DDBJ whole genome shotgun (WGS) entry which is preliminary data.</text>
</comment>
<dbReference type="OrthoDB" id="2469589at2"/>
<dbReference type="HOGENOM" id="CLU_2877015_0_0_9"/>
<organism evidence="1 2">
    <name type="scientific">Brevibacillus panacihumi W25</name>
    <dbReference type="NCBI Taxonomy" id="1408254"/>
    <lineage>
        <taxon>Bacteria</taxon>
        <taxon>Bacillati</taxon>
        <taxon>Bacillota</taxon>
        <taxon>Bacilli</taxon>
        <taxon>Bacillales</taxon>
        <taxon>Paenibacillaceae</taxon>
        <taxon>Brevibacillus</taxon>
    </lineage>
</organism>
<dbReference type="EMBL" id="AYJU01000017">
    <property type="protein sequence ID" value="EST52433.1"/>
    <property type="molecule type" value="Genomic_DNA"/>
</dbReference>
<dbReference type="RefSeq" id="WP_023557029.1">
    <property type="nucleotide sequence ID" value="NZ_KI629785.1"/>
</dbReference>
<evidence type="ECO:0000313" key="1">
    <source>
        <dbReference type="EMBL" id="EST52433.1"/>
    </source>
</evidence>
<name>V6MAN9_9BACL</name>
<reference evidence="1 2" key="1">
    <citation type="journal article" date="2014" name="Genome Announc.">
        <title>Draft Genome Sequence of Brevibacillus panacihumi Strain W25, a Halotolerant Hydrocarbon-Degrading Bacterium.</title>
        <authorList>
            <person name="Wang X."/>
            <person name="Jin D."/>
            <person name="Zhou L."/>
            <person name="Wu L."/>
            <person name="An W."/>
            <person name="Chen Y."/>
            <person name="Zhao L."/>
        </authorList>
    </citation>
    <scope>NUCLEOTIDE SEQUENCE [LARGE SCALE GENOMIC DNA]</scope>
    <source>
        <strain evidence="1 2">W25</strain>
    </source>
</reference>
<evidence type="ECO:0000313" key="2">
    <source>
        <dbReference type="Proteomes" id="UP000017973"/>
    </source>
</evidence>
<dbReference type="PATRIC" id="fig|1408254.3.peg.3088"/>
<dbReference type="Proteomes" id="UP000017973">
    <property type="component" value="Unassembled WGS sequence"/>
</dbReference>
<dbReference type="AlphaFoldDB" id="V6MAN9"/>
<keyword evidence="2" id="KW-1185">Reference proteome</keyword>
<accession>V6MAN9</accession>
<sequence length="63" mass="7370">MISARDRERIQNQMQRDESKIVNIVLNNDTQVAGEIEQATHQGIYLADGRYYEYEQIQEINGL</sequence>
<gene>
    <name evidence="1" type="ORF">T458_15770</name>
</gene>